<dbReference type="AlphaFoldDB" id="A0A934MHU1"/>
<evidence type="ECO:0000313" key="7">
    <source>
        <dbReference type="Proteomes" id="UP000609531"/>
    </source>
</evidence>
<keyword evidence="7" id="KW-1185">Reference proteome</keyword>
<dbReference type="Proteomes" id="UP000609531">
    <property type="component" value="Unassembled WGS sequence"/>
</dbReference>
<dbReference type="Gene3D" id="3.40.640.10">
    <property type="entry name" value="Type I PLP-dependent aspartate aminotransferase-like (Major domain)"/>
    <property type="match status" value="1"/>
</dbReference>
<dbReference type="InterPro" id="IPR015421">
    <property type="entry name" value="PyrdxlP-dep_Trfase_major"/>
</dbReference>
<dbReference type="InterPro" id="IPR015424">
    <property type="entry name" value="PyrdxlP-dep_Trfase"/>
</dbReference>
<evidence type="ECO:0000256" key="1">
    <source>
        <dbReference type="ARBA" id="ARBA00008954"/>
    </source>
</evidence>
<evidence type="ECO:0000256" key="4">
    <source>
        <dbReference type="ARBA" id="ARBA00022898"/>
    </source>
</evidence>
<dbReference type="SUPFAM" id="SSF53383">
    <property type="entry name" value="PLP-dependent transferases"/>
    <property type="match status" value="1"/>
</dbReference>
<keyword evidence="4 5" id="KW-0663">Pyridoxal phosphate</keyword>
<dbReference type="GO" id="GO:0030170">
    <property type="term" value="F:pyridoxal phosphate binding"/>
    <property type="evidence" value="ECO:0007669"/>
    <property type="project" value="InterPro"/>
</dbReference>
<comment type="caution">
    <text evidence="6">The sequence shown here is derived from an EMBL/GenBank/DDBJ whole genome shotgun (WGS) entry which is preliminary data.</text>
</comment>
<reference evidence="6" key="1">
    <citation type="submission" date="2020-12" db="EMBL/GenBank/DDBJ databases">
        <title>Bacterial taxonomy.</title>
        <authorList>
            <person name="Pan X."/>
        </authorList>
    </citation>
    <scope>NUCLEOTIDE SEQUENCE</scope>
    <source>
        <strain evidence="6">B2012</strain>
    </source>
</reference>
<evidence type="ECO:0000256" key="5">
    <source>
        <dbReference type="RuleBase" id="RU003560"/>
    </source>
</evidence>
<dbReference type="Gene3D" id="3.90.1150.10">
    <property type="entry name" value="Aspartate Aminotransferase, domain 1"/>
    <property type="match status" value="1"/>
</dbReference>
<dbReference type="PIRSF" id="PIRSF000521">
    <property type="entry name" value="Transaminase_4ab_Lys_Orn"/>
    <property type="match status" value="1"/>
</dbReference>
<dbReference type="InterPro" id="IPR005814">
    <property type="entry name" value="Aminotrans_3"/>
</dbReference>
<dbReference type="PANTHER" id="PTHR43094">
    <property type="entry name" value="AMINOTRANSFERASE"/>
    <property type="match status" value="1"/>
</dbReference>
<accession>A0A934MHU1</accession>
<keyword evidence="2 6" id="KW-0032">Aminotransferase</keyword>
<keyword evidence="3" id="KW-0808">Transferase</keyword>
<gene>
    <name evidence="6" type="ORF">JCR33_12190</name>
</gene>
<dbReference type="Pfam" id="PF00202">
    <property type="entry name" value="Aminotran_3"/>
    <property type="match status" value="1"/>
</dbReference>
<dbReference type="GO" id="GO:0008483">
    <property type="term" value="F:transaminase activity"/>
    <property type="evidence" value="ECO:0007669"/>
    <property type="project" value="UniProtKB-KW"/>
</dbReference>
<evidence type="ECO:0000313" key="6">
    <source>
        <dbReference type="EMBL" id="MBJ3776456.1"/>
    </source>
</evidence>
<organism evidence="6 7">
    <name type="scientific">Acuticoccus mangrovi</name>
    <dbReference type="NCBI Taxonomy" id="2796142"/>
    <lineage>
        <taxon>Bacteria</taxon>
        <taxon>Pseudomonadati</taxon>
        <taxon>Pseudomonadota</taxon>
        <taxon>Alphaproteobacteria</taxon>
        <taxon>Hyphomicrobiales</taxon>
        <taxon>Amorphaceae</taxon>
        <taxon>Acuticoccus</taxon>
    </lineage>
</organism>
<dbReference type="EMBL" id="JAEKJA010000009">
    <property type="protein sequence ID" value="MBJ3776456.1"/>
    <property type="molecule type" value="Genomic_DNA"/>
</dbReference>
<dbReference type="FunFam" id="3.40.640.10:FF:000014">
    <property type="entry name" value="Adenosylmethionine-8-amino-7-oxononanoate aminotransferase, probable"/>
    <property type="match status" value="1"/>
</dbReference>
<dbReference type="CDD" id="cd00610">
    <property type="entry name" value="OAT_like"/>
    <property type="match status" value="1"/>
</dbReference>
<name>A0A934MHU1_9HYPH</name>
<evidence type="ECO:0000256" key="2">
    <source>
        <dbReference type="ARBA" id="ARBA00022576"/>
    </source>
</evidence>
<protein>
    <submittedName>
        <fullName evidence="6">Aminotransferase class III-fold pyridoxal phosphate-dependent enzyme</fullName>
    </submittedName>
</protein>
<proteinExistence type="inferred from homology"/>
<dbReference type="NCBIfam" id="NF004767">
    <property type="entry name" value="PRK06105.1"/>
    <property type="match status" value="1"/>
</dbReference>
<sequence length="516" mass="56448">MRQWQLFARPTGRTLGPKRPTWRATPLVGWGSPPLVAVAAPAPRRDPLDKERPLNANSPAARDVRHVLHGYVELKAQRESLPTVITAGEGIYVKDENGTPYIEAASGMWCTSLGFGEEELVEAAAEQMRKLPYYHTVGYKSVNPAIDLAEKLAEMAPIKDARVYFALSGSEANDALVKFIRYYNNAVGRPQKKKFIARHNGYHGATVATTSLTGIPINHVAFDLPLPGFLHTTDPHYLHHAHAGETREAFAERLARELDEMIEKEGPDTVAAFMAEPITGAGGVIIPPEPYYEKVQEVLKKHDVLFLDDEVVNGIWRTGKLWGAETMGIAPDTMTVAKGLTSAYQPLSALILSDEIYRGMEKGSLGVGFFAHGQTYSGHPVSCAVALKVLEIIETRDIGGHVGRVSPTFARRLQKLGEHPLVGDVRCKGLIGAVEFVADKKTGRLFDPSGVVARRIKERAESAYKLITRNVPSGDSIAFSPPLIITESEIDEVFDRFEKAVNDVMGELAREGAIAA</sequence>
<dbReference type="InterPro" id="IPR015422">
    <property type="entry name" value="PyrdxlP-dep_Trfase_small"/>
</dbReference>
<comment type="similarity">
    <text evidence="1 5">Belongs to the class-III pyridoxal-phosphate-dependent aminotransferase family.</text>
</comment>
<dbReference type="PANTHER" id="PTHR43094:SF1">
    <property type="entry name" value="AMINOTRANSFERASE CLASS-III"/>
    <property type="match status" value="1"/>
</dbReference>
<evidence type="ECO:0000256" key="3">
    <source>
        <dbReference type="ARBA" id="ARBA00022679"/>
    </source>
</evidence>